<evidence type="ECO:0000256" key="3">
    <source>
        <dbReference type="ARBA" id="ARBA00023163"/>
    </source>
</evidence>
<evidence type="ECO:0000313" key="7">
    <source>
        <dbReference type="EMBL" id="MBB4960799.1"/>
    </source>
</evidence>
<feature type="compositionally biased region" description="Basic and acidic residues" evidence="5">
    <location>
        <begin position="23"/>
        <end position="41"/>
    </location>
</feature>
<name>A0A7W7WRD1_9ACTN</name>
<dbReference type="EMBL" id="JACHJW010000001">
    <property type="protein sequence ID" value="MBB4960799.1"/>
    <property type="molecule type" value="Genomic_DNA"/>
</dbReference>
<accession>A0A7W7WRD1</accession>
<evidence type="ECO:0000259" key="6">
    <source>
        <dbReference type="PROSITE" id="PS50977"/>
    </source>
</evidence>
<dbReference type="SUPFAM" id="SSF46689">
    <property type="entry name" value="Homeodomain-like"/>
    <property type="match status" value="1"/>
</dbReference>
<keyword evidence="2 4" id="KW-0238">DNA-binding</keyword>
<dbReference type="Pfam" id="PF00440">
    <property type="entry name" value="TetR_N"/>
    <property type="match status" value="1"/>
</dbReference>
<dbReference type="InterPro" id="IPR050109">
    <property type="entry name" value="HTH-type_TetR-like_transc_reg"/>
</dbReference>
<evidence type="ECO:0000256" key="1">
    <source>
        <dbReference type="ARBA" id="ARBA00023015"/>
    </source>
</evidence>
<dbReference type="RefSeq" id="WP_221449128.1">
    <property type="nucleotide sequence ID" value="NZ_JACHJW010000001.1"/>
</dbReference>
<dbReference type="GO" id="GO:0000976">
    <property type="term" value="F:transcription cis-regulatory region binding"/>
    <property type="evidence" value="ECO:0007669"/>
    <property type="project" value="TreeGrafter"/>
</dbReference>
<gene>
    <name evidence="7" type="ORF">FHR38_004532</name>
</gene>
<dbReference type="InterPro" id="IPR036271">
    <property type="entry name" value="Tet_transcr_reg_TetR-rel_C_sf"/>
</dbReference>
<organism evidence="7 8">
    <name type="scientific">Micromonospora polyrhachis</name>
    <dbReference type="NCBI Taxonomy" id="1282883"/>
    <lineage>
        <taxon>Bacteria</taxon>
        <taxon>Bacillati</taxon>
        <taxon>Actinomycetota</taxon>
        <taxon>Actinomycetes</taxon>
        <taxon>Micromonosporales</taxon>
        <taxon>Micromonosporaceae</taxon>
        <taxon>Micromonospora</taxon>
    </lineage>
</organism>
<dbReference type="PANTHER" id="PTHR30055:SF234">
    <property type="entry name" value="HTH-TYPE TRANSCRIPTIONAL REGULATOR BETI"/>
    <property type="match status" value="1"/>
</dbReference>
<keyword evidence="8" id="KW-1185">Reference proteome</keyword>
<dbReference type="PROSITE" id="PS50977">
    <property type="entry name" value="HTH_TETR_2"/>
    <property type="match status" value="1"/>
</dbReference>
<evidence type="ECO:0000313" key="8">
    <source>
        <dbReference type="Proteomes" id="UP000578819"/>
    </source>
</evidence>
<dbReference type="InterPro" id="IPR001647">
    <property type="entry name" value="HTH_TetR"/>
</dbReference>
<evidence type="ECO:0000256" key="4">
    <source>
        <dbReference type="PROSITE-ProRule" id="PRU00335"/>
    </source>
</evidence>
<sequence length="223" mass="24354">MTKERDGQARATAGSTDTPRPAEPGRRRADARPAEPGRRRADAQRNIEAILNAGLAYLSQGHEVNMAEIARAAGVGRVTLYGHFPAKEALVDALVAYAITRANEALDAVDLGDGPAPQALARLIDSAWQILNEHRQLMRIGPRYLGPERMRAHHDQVMTRVEQLISRGQRDGDIRTDLPRAWLVTTFYTLLHAATEEVAADRLDPVEAGKIVTTTVLAALAVM</sequence>
<feature type="region of interest" description="Disordered" evidence="5">
    <location>
        <begin position="1"/>
        <end position="41"/>
    </location>
</feature>
<dbReference type="GO" id="GO:0003700">
    <property type="term" value="F:DNA-binding transcription factor activity"/>
    <property type="evidence" value="ECO:0007669"/>
    <property type="project" value="TreeGrafter"/>
</dbReference>
<dbReference type="AlphaFoldDB" id="A0A7W7WRD1"/>
<dbReference type="Proteomes" id="UP000578819">
    <property type="component" value="Unassembled WGS sequence"/>
</dbReference>
<keyword evidence="1" id="KW-0805">Transcription regulation</keyword>
<dbReference type="SUPFAM" id="SSF48498">
    <property type="entry name" value="Tetracyclin repressor-like, C-terminal domain"/>
    <property type="match status" value="1"/>
</dbReference>
<evidence type="ECO:0000256" key="2">
    <source>
        <dbReference type="ARBA" id="ARBA00023125"/>
    </source>
</evidence>
<keyword evidence="3" id="KW-0804">Transcription</keyword>
<dbReference type="Gene3D" id="1.10.357.10">
    <property type="entry name" value="Tetracycline Repressor, domain 2"/>
    <property type="match status" value="1"/>
</dbReference>
<feature type="DNA-binding region" description="H-T-H motif" evidence="4">
    <location>
        <begin position="65"/>
        <end position="84"/>
    </location>
</feature>
<dbReference type="InterPro" id="IPR009057">
    <property type="entry name" value="Homeodomain-like_sf"/>
</dbReference>
<feature type="domain" description="HTH tetR-type" evidence="6">
    <location>
        <begin position="44"/>
        <end position="102"/>
    </location>
</feature>
<comment type="caution">
    <text evidence="7">The sequence shown here is derived from an EMBL/GenBank/DDBJ whole genome shotgun (WGS) entry which is preliminary data.</text>
</comment>
<dbReference type="PANTHER" id="PTHR30055">
    <property type="entry name" value="HTH-TYPE TRANSCRIPTIONAL REGULATOR RUTR"/>
    <property type="match status" value="1"/>
</dbReference>
<proteinExistence type="predicted"/>
<protein>
    <submittedName>
        <fullName evidence="7">AcrR family transcriptional regulator</fullName>
    </submittedName>
</protein>
<evidence type="ECO:0000256" key="5">
    <source>
        <dbReference type="SAM" id="MobiDB-lite"/>
    </source>
</evidence>
<reference evidence="7 8" key="1">
    <citation type="submission" date="2020-08" db="EMBL/GenBank/DDBJ databases">
        <title>Sequencing the genomes of 1000 actinobacteria strains.</title>
        <authorList>
            <person name="Klenk H.-P."/>
        </authorList>
    </citation>
    <scope>NUCLEOTIDE SEQUENCE [LARGE SCALE GENOMIC DNA]</scope>
    <source>
        <strain evidence="7 8">DSM 45886</strain>
    </source>
</reference>